<dbReference type="Gene3D" id="1.10.287.950">
    <property type="entry name" value="Methyl-accepting chemotaxis protein"/>
    <property type="match status" value="1"/>
</dbReference>
<dbReference type="InterPro" id="IPR004089">
    <property type="entry name" value="MCPsignal_dom"/>
</dbReference>
<dbReference type="RefSeq" id="WP_190530334.1">
    <property type="nucleotide sequence ID" value="NZ_CP061336.1"/>
</dbReference>
<dbReference type="EMBL" id="CP061336">
    <property type="protein sequence ID" value="QNU66102.1"/>
    <property type="molecule type" value="Genomic_DNA"/>
</dbReference>
<evidence type="ECO:0000256" key="2">
    <source>
        <dbReference type="PROSITE-ProRule" id="PRU00284"/>
    </source>
</evidence>
<dbReference type="PROSITE" id="PS50111">
    <property type="entry name" value="CHEMOTAXIS_TRANSDUC_2"/>
    <property type="match status" value="1"/>
</dbReference>
<evidence type="ECO:0000313" key="5">
    <source>
        <dbReference type="Proteomes" id="UP000306409"/>
    </source>
</evidence>
<protein>
    <recommendedName>
        <fullName evidence="3">Methyl-accepting transducer domain-containing protein</fullName>
    </recommendedName>
</protein>
<evidence type="ECO:0000256" key="1">
    <source>
        <dbReference type="ARBA" id="ARBA00023224"/>
    </source>
</evidence>
<evidence type="ECO:0000313" key="4">
    <source>
        <dbReference type="EMBL" id="QNU66102.1"/>
    </source>
</evidence>
<feature type="domain" description="Methyl-accepting transducer" evidence="3">
    <location>
        <begin position="43"/>
        <end position="307"/>
    </location>
</feature>
<dbReference type="GO" id="GO:0007165">
    <property type="term" value="P:signal transduction"/>
    <property type="evidence" value="ECO:0007669"/>
    <property type="project" value="UniProtKB-KW"/>
</dbReference>
<dbReference type="Pfam" id="PF00015">
    <property type="entry name" value="MCPsignal"/>
    <property type="match status" value="1"/>
</dbReference>
<dbReference type="Proteomes" id="UP000306409">
    <property type="component" value="Chromosome"/>
</dbReference>
<gene>
    <name evidence="4" type="ORF">EHE19_014615</name>
</gene>
<name>A0A7H1VL40_9FIRM</name>
<keyword evidence="1 2" id="KW-0807">Transducer</keyword>
<keyword evidence="5" id="KW-1185">Reference proteome</keyword>
<dbReference type="SUPFAM" id="SSF58104">
    <property type="entry name" value="Methyl-accepting chemotaxis protein (MCP) signaling domain"/>
    <property type="match status" value="1"/>
</dbReference>
<dbReference type="KEGG" id="rher:EHE19_014615"/>
<reference evidence="4 5" key="1">
    <citation type="submission" date="2020-09" db="EMBL/GenBank/DDBJ databases">
        <title>Characterization and genome sequencing of Ruminiclostridium sp. nov. MA18.</title>
        <authorList>
            <person name="Rettenmaier R."/>
            <person name="Kowollik M.-L."/>
            <person name="Liebl W."/>
            <person name="Zverlov V."/>
        </authorList>
    </citation>
    <scope>NUCLEOTIDE SEQUENCE [LARGE SCALE GENOMIC DNA]</scope>
    <source>
        <strain evidence="4 5">MA18</strain>
    </source>
</reference>
<accession>A0A7H1VL40</accession>
<proteinExistence type="predicted"/>
<dbReference type="PANTHER" id="PTHR32089:SF112">
    <property type="entry name" value="LYSOZYME-LIKE PROTEIN-RELATED"/>
    <property type="match status" value="1"/>
</dbReference>
<organism evidence="4 5">
    <name type="scientific">Ruminiclostridium herbifermentans</name>
    <dbReference type="NCBI Taxonomy" id="2488810"/>
    <lineage>
        <taxon>Bacteria</taxon>
        <taxon>Bacillati</taxon>
        <taxon>Bacillota</taxon>
        <taxon>Clostridia</taxon>
        <taxon>Eubacteriales</taxon>
        <taxon>Oscillospiraceae</taxon>
        <taxon>Ruminiclostridium</taxon>
    </lineage>
</organism>
<dbReference type="PANTHER" id="PTHR32089">
    <property type="entry name" value="METHYL-ACCEPTING CHEMOTAXIS PROTEIN MCPB"/>
    <property type="match status" value="1"/>
</dbReference>
<dbReference type="GO" id="GO:0016020">
    <property type="term" value="C:membrane"/>
    <property type="evidence" value="ECO:0007669"/>
    <property type="project" value="InterPro"/>
</dbReference>
<dbReference type="AlphaFoldDB" id="A0A7H1VL40"/>
<dbReference type="SMART" id="SM00283">
    <property type="entry name" value="MA"/>
    <property type="match status" value="1"/>
</dbReference>
<evidence type="ECO:0000259" key="3">
    <source>
        <dbReference type="PROSITE" id="PS50111"/>
    </source>
</evidence>
<sequence length="333" mass="36172">MIIDIENKKNESESLTNLLNKSITDIAESSETISKIAKNLNDGLTEANKATEHTMTSIINIAESTSSQRDLTTEAYNLVIDISDKIMEILERIKTVSSHSQDCLDFTNNGNNTIRSAISQIELINSNSSKLSNAMDILEKKSTEIGEITAIINSIAEKTNLLSLNASIEAARAGESGKGFSIIASEIRILAEQSKDSIININKIIEEVQNEVKNTTCITNESNNSVNEGIEIITKAGEIFGKILTSVNEISSYTNSVSKNVNDIYKNSHDVVLSISKTKKASESISKASQDVAAAAQQENATLEEISTIAETLYNMSAKLNNLVHLATPKQTQ</sequence>